<gene>
    <name evidence="6" type="ordered locus">SCATT_49890</name>
</gene>
<dbReference type="PANTHER" id="PTHR14218">
    <property type="entry name" value="PROTEASE S8 TRIPEPTIDYL PEPTIDASE I CLN2"/>
    <property type="match status" value="1"/>
</dbReference>
<keyword evidence="7" id="KW-1185">Reference proteome</keyword>
<feature type="region of interest" description="Disordered" evidence="4">
    <location>
        <begin position="207"/>
        <end position="280"/>
    </location>
</feature>
<keyword evidence="6" id="KW-0482">Metalloprotease</keyword>
<evidence type="ECO:0000256" key="1">
    <source>
        <dbReference type="ARBA" id="ARBA00022670"/>
    </source>
</evidence>
<dbReference type="HOGENOM" id="CLU_628395_0_0_11"/>
<evidence type="ECO:0000256" key="2">
    <source>
        <dbReference type="ARBA" id="ARBA00022801"/>
    </source>
</evidence>
<dbReference type="PROSITE" id="PS00138">
    <property type="entry name" value="SUBTILASE_SER"/>
    <property type="match status" value="1"/>
</dbReference>
<dbReference type="GO" id="GO:0006508">
    <property type="term" value="P:proteolysis"/>
    <property type="evidence" value="ECO:0007669"/>
    <property type="project" value="UniProtKB-KW"/>
</dbReference>
<dbReference type="KEGG" id="scy:SCATT_49890"/>
<sequence length="436" mass="45705">MVRRPSCGEVVTGGGRYIWKESSSDPTYDKDYYDHPGVAVVAGSGDWDYSWGVGYPSSSPYVTSVGGTSLVRASNSRGWNEVVWNTKPGEGTGSGCSAYEPKPSWQKDTGCAKRIAADVSASADPGHGEAVYDSYQEKGWGVYGGTSAATPIVAGVYADAGAPAAGSNPASYPYAHAGSLNDVTQGNNGSCKPAYFCTAGPGYDTPTGLSTSNGTAVSRPRPARPGRHDAPDRSGRADRPYPGPVVGEVGVDPQPGLGERGLELGPGQRTGEEGLGPGGVGELVYGVDRVDAVADRFGRDDTEGVAVRVDAFPWHVGVPALALTLDQHAAVRREVADAGTQQRPAHLDVPGVHQAGGEQHHVERLAEVEPLDGGAHRTRSADAVEHLRGLVHHGHREPARYERVGHPAHPAAQFEYARAGRHGCGDDVRLTPDRQP</sequence>
<feature type="compositionally biased region" description="Polar residues" evidence="4">
    <location>
        <begin position="207"/>
        <end position="216"/>
    </location>
</feature>
<evidence type="ECO:0000313" key="6">
    <source>
        <dbReference type="EMBL" id="AEW97360.1"/>
    </source>
</evidence>
<keyword evidence="2" id="KW-0378">Hydrolase</keyword>
<dbReference type="GO" id="GO:0008240">
    <property type="term" value="F:tripeptidyl-peptidase activity"/>
    <property type="evidence" value="ECO:0007669"/>
    <property type="project" value="TreeGrafter"/>
</dbReference>
<protein>
    <submittedName>
        <fullName evidence="6">Neutral zinc metalloprotease</fullName>
    </submittedName>
</protein>
<dbReference type="eggNOG" id="COG4934">
    <property type="taxonomic scope" value="Bacteria"/>
</dbReference>
<proteinExistence type="predicted"/>
<reference evidence="7" key="1">
    <citation type="submission" date="2011-12" db="EMBL/GenBank/DDBJ databases">
        <title>Complete genome sequence of Streptomyces cattleya strain DSM 46488.</title>
        <authorList>
            <person name="Ou H.-Y."/>
            <person name="Li P."/>
            <person name="Zhao C."/>
            <person name="O'Hagan D."/>
            <person name="Deng Z."/>
        </authorList>
    </citation>
    <scope>NUCLEOTIDE SEQUENCE [LARGE SCALE GENOMIC DNA]</scope>
    <source>
        <strain evidence="7">ATCC 35852 / DSM 46488 / JCM 4925 / NBRC 14057 / NRRL 8057</strain>
    </source>
</reference>
<dbReference type="GO" id="GO:0004252">
    <property type="term" value="F:serine-type endopeptidase activity"/>
    <property type="evidence" value="ECO:0007669"/>
    <property type="project" value="InterPro"/>
</dbReference>
<dbReference type="MEROPS" id="S53.001"/>
<evidence type="ECO:0000256" key="4">
    <source>
        <dbReference type="SAM" id="MobiDB-lite"/>
    </source>
</evidence>
<name>G8X0X1_STREN</name>
<dbReference type="PROSITE" id="PS51695">
    <property type="entry name" value="SEDOLISIN"/>
    <property type="match status" value="1"/>
</dbReference>
<dbReference type="PANTHER" id="PTHR14218:SF15">
    <property type="entry name" value="TRIPEPTIDYL-PEPTIDASE 1"/>
    <property type="match status" value="1"/>
</dbReference>
<dbReference type="InterPro" id="IPR030400">
    <property type="entry name" value="Sedolisin_dom"/>
</dbReference>
<keyword evidence="1 6" id="KW-0645">Protease</keyword>
<dbReference type="STRING" id="1003195.SCATT_49890"/>
<dbReference type="InterPro" id="IPR036852">
    <property type="entry name" value="Peptidase_S8/S53_dom_sf"/>
</dbReference>
<dbReference type="InterPro" id="IPR050819">
    <property type="entry name" value="Tripeptidyl-peptidase_I"/>
</dbReference>
<dbReference type="Proteomes" id="UP000007842">
    <property type="component" value="Chromosome"/>
</dbReference>
<feature type="compositionally biased region" description="Low complexity" evidence="4">
    <location>
        <begin position="244"/>
        <end position="269"/>
    </location>
</feature>
<feature type="domain" description="Peptidase S53" evidence="5">
    <location>
        <begin position="1"/>
        <end position="224"/>
    </location>
</feature>
<feature type="compositionally biased region" description="Basic and acidic residues" evidence="4">
    <location>
        <begin position="226"/>
        <end position="239"/>
    </location>
</feature>
<evidence type="ECO:0000313" key="7">
    <source>
        <dbReference type="Proteomes" id="UP000007842"/>
    </source>
</evidence>
<accession>G8X0X1</accession>
<evidence type="ECO:0000259" key="5">
    <source>
        <dbReference type="PROSITE" id="PS51695"/>
    </source>
</evidence>
<dbReference type="EMBL" id="CP003219">
    <property type="protein sequence ID" value="AEW97360.1"/>
    <property type="molecule type" value="Genomic_DNA"/>
</dbReference>
<organism evidence="6 7">
    <name type="scientific">Streptantibioticus cattleyicolor (strain ATCC 35852 / DSM 46488 / JCM 4925 / NBRC 14057 / NRRL 8057)</name>
    <name type="common">Streptomyces cattleya</name>
    <dbReference type="NCBI Taxonomy" id="1003195"/>
    <lineage>
        <taxon>Bacteria</taxon>
        <taxon>Bacillati</taxon>
        <taxon>Actinomycetota</taxon>
        <taxon>Actinomycetes</taxon>
        <taxon>Kitasatosporales</taxon>
        <taxon>Streptomycetaceae</taxon>
        <taxon>Streptantibioticus</taxon>
    </lineage>
</organism>
<keyword evidence="3" id="KW-0720">Serine protease</keyword>
<dbReference type="Gene3D" id="3.40.50.200">
    <property type="entry name" value="Peptidase S8/S53 domain"/>
    <property type="match status" value="1"/>
</dbReference>
<dbReference type="InterPro" id="IPR023828">
    <property type="entry name" value="Peptidase_S8_Ser-AS"/>
</dbReference>
<evidence type="ECO:0000256" key="3">
    <source>
        <dbReference type="ARBA" id="ARBA00022825"/>
    </source>
</evidence>
<dbReference type="SUPFAM" id="SSF52743">
    <property type="entry name" value="Subtilisin-like"/>
    <property type="match status" value="1"/>
</dbReference>
<dbReference type="GO" id="GO:0008237">
    <property type="term" value="F:metallopeptidase activity"/>
    <property type="evidence" value="ECO:0007669"/>
    <property type="project" value="UniProtKB-KW"/>
</dbReference>
<dbReference type="AlphaFoldDB" id="G8X0X1"/>